<evidence type="ECO:0000313" key="2">
    <source>
        <dbReference type="EMBL" id="MFB4194722.1"/>
    </source>
</evidence>
<feature type="domain" description="DUF5753" evidence="1">
    <location>
        <begin position="29"/>
        <end position="199"/>
    </location>
</feature>
<dbReference type="Proteomes" id="UP001577267">
    <property type="component" value="Unassembled WGS sequence"/>
</dbReference>
<evidence type="ECO:0000259" key="1">
    <source>
        <dbReference type="Pfam" id="PF19054"/>
    </source>
</evidence>
<sequence>MGTPAQATGRYVDWPSQLGDGYAALQRSWKEIEAATGTTRSFQLSTVHGLLQTPDYARAVLRRCAQLSEGPGDVDDAVAARMDRQRILQEPGGKRWHLLLFAGALQHGIAPAPVMRAQIERLVSATALPALTLGIVPQREEQQVLLSHGFSILDGQVFIELYGGEMRLDRPGDVALHRKVFDTLAADAAYGEDARRLLASAAAAWG</sequence>
<gene>
    <name evidence="2" type="ORF">ACE11A_10205</name>
</gene>
<evidence type="ECO:0000313" key="3">
    <source>
        <dbReference type="Proteomes" id="UP001577267"/>
    </source>
</evidence>
<accession>A0ABV4ZKR6</accession>
<comment type="caution">
    <text evidence="2">The sequence shown here is derived from an EMBL/GenBank/DDBJ whole genome shotgun (WGS) entry which is preliminary data.</text>
</comment>
<protein>
    <submittedName>
        <fullName evidence="2">DUF5753 domain-containing protein</fullName>
    </submittedName>
</protein>
<organism evidence="2 3">
    <name type="scientific">Streptomyces carpaticus</name>
    <dbReference type="NCBI Taxonomy" id="285558"/>
    <lineage>
        <taxon>Bacteria</taxon>
        <taxon>Bacillati</taxon>
        <taxon>Actinomycetota</taxon>
        <taxon>Actinomycetes</taxon>
        <taxon>Kitasatosporales</taxon>
        <taxon>Streptomycetaceae</taxon>
        <taxon>Streptomyces</taxon>
    </lineage>
</organism>
<name>A0ABV4ZKR6_9ACTN</name>
<dbReference type="InterPro" id="IPR043917">
    <property type="entry name" value="DUF5753"/>
</dbReference>
<dbReference type="RefSeq" id="WP_375062704.1">
    <property type="nucleotide sequence ID" value="NZ_JBHGBT010000007.1"/>
</dbReference>
<keyword evidence="3" id="KW-1185">Reference proteome</keyword>
<reference evidence="2 3" key="1">
    <citation type="submission" date="2024-09" db="EMBL/GenBank/DDBJ databases">
        <title>Draft genome sequence of multifaceted antimicrobials producing Streptomyces sp. strain FH1.</title>
        <authorList>
            <person name="Hassan F."/>
            <person name="Ali H."/>
            <person name="Hassan N."/>
            <person name="Nawaz A."/>
        </authorList>
    </citation>
    <scope>NUCLEOTIDE SEQUENCE [LARGE SCALE GENOMIC DNA]</scope>
    <source>
        <strain evidence="2 3">FH1</strain>
    </source>
</reference>
<dbReference type="Pfam" id="PF19054">
    <property type="entry name" value="DUF5753"/>
    <property type="match status" value="1"/>
</dbReference>
<proteinExistence type="predicted"/>
<dbReference type="EMBL" id="JBHGBT010000007">
    <property type="protein sequence ID" value="MFB4194722.1"/>
    <property type="molecule type" value="Genomic_DNA"/>
</dbReference>